<dbReference type="VEuPathDB" id="FungiDB:GMDG_01647"/>
<dbReference type="PANTHER" id="PTHR48249:SF3">
    <property type="entry name" value="MEDIATOR OF RNA POLYMERASE II TRANSCRIPTION SUBUNIT 13"/>
    <property type="match status" value="1"/>
</dbReference>
<evidence type="ECO:0000256" key="9">
    <source>
        <dbReference type="ARBA" id="ARBA00025661"/>
    </source>
</evidence>
<gene>
    <name evidence="16" type="primary">SSN2</name>
    <name evidence="16" type="ORF">VC83_07714</name>
</gene>
<feature type="compositionally biased region" description="Low complexity" evidence="12">
    <location>
        <begin position="796"/>
        <end position="806"/>
    </location>
</feature>
<keyword evidence="7 11" id="KW-0804">Transcription</keyword>
<feature type="compositionally biased region" description="Acidic residues" evidence="12">
    <location>
        <begin position="807"/>
        <end position="816"/>
    </location>
</feature>
<dbReference type="GO" id="GO:0016592">
    <property type="term" value="C:mediator complex"/>
    <property type="evidence" value="ECO:0007669"/>
    <property type="project" value="InterPro"/>
</dbReference>
<evidence type="ECO:0000256" key="8">
    <source>
        <dbReference type="ARBA" id="ARBA00023242"/>
    </source>
</evidence>
<dbReference type="Pfam" id="PF11597">
    <property type="entry name" value="Med13_N"/>
    <property type="match status" value="1"/>
</dbReference>
<reference evidence="16" key="1">
    <citation type="submission" date="2016-03" db="EMBL/GenBank/DDBJ databases">
        <title>Updated assembly of Pseudogymnoascus destructans, the fungus causing white-nose syndrome of bats.</title>
        <authorList>
            <person name="Palmer J.M."/>
            <person name="Drees K.P."/>
            <person name="Foster J.T."/>
            <person name="Lindner D.L."/>
        </authorList>
    </citation>
    <scope>NUCLEOTIDE SEQUENCE [LARGE SCALE GENOMIC DNA]</scope>
    <source>
        <strain evidence="16">20631-21</strain>
    </source>
</reference>
<comment type="subcellular location">
    <subcellularLocation>
        <location evidence="1 11">Nucleus</location>
    </subcellularLocation>
</comment>
<comment type="function">
    <text evidence="9 11">Component of the SRB8-11 complex. The SRB8-11 complex is a regulatory module of the Mediator complex which is itself involved in regulation of basal and activated RNA polymerase II-dependent transcription. The SRB8-11 complex may be involved in the transcriptional repression of a subset of genes regulated by Mediator. It may inhibit the association of the Mediator complex with RNA polymerase II to form the holoenzyme complex.</text>
</comment>
<dbReference type="Pfam" id="PF18296">
    <property type="entry name" value="MID_MedPIWI"/>
    <property type="match status" value="1"/>
</dbReference>
<evidence type="ECO:0000256" key="2">
    <source>
        <dbReference type="ARBA" id="ARBA00009354"/>
    </source>
</evidence>
<dbReference type="InterPro" id="IPR021643">
    <property type="entry name" value="Mediator_Med13_N"/>
</dbReference>
<feature type="compositionally biased region" description="Pro residues" evidence="12">
    <location>
        <begin position="1004"/>
        <end position="1013"/>
    </location>
</feature>
<dbReference type="GO" id="GO:0045944">
    <property type="term" value="P:positive regulation of transcription by RNA polymerase II"/>
    <property type="evidence" value="ECO:0007669"/>
    <property type="project" value="TreeGrafter"/>
</dbReference>
<dbReference type="InterPro" id="IPR051139">
    <property type="entry name" value="Mediator_complx_sub13"/>
</dbReference>
<feature type="compositionally biased region" description="Acidic residues" evidence="12">
    <location>
        <begin position="834"/>
        <end position="844"/>
    </location>
</feature>
<dbReference type="OrthoDB" id="103819at2759"/>
<feature type="region of interest" description="Disordered" evidence="12">
    <location>
        <begin position="113"/>
        <end position="135"/>
    </location>
</feature>
<dbReference type="InterPro" id="IPR041285">
    <property type="entry name" value="MID_MedPIWI"/>
</dbReference>
<evidence type="ECO:0000256" key="5">
    <source>
        <dbReference type="ARBA" id="ARBA00023015"/>
    </source>
</evidence>
<keyword evidence="6 11" id="KW-0010">Activator</keyword>
<feature type="compositionally biased region" description="Polar residues" evidence="12">
    <location>
        <begin position="1390"/>
        <end position="1412"/>
    </location>
</feature>
<evidence type="ECO:0000313" key="16">
    <source>
        <dbReference type="EMBL" id="OAF55519.1"/>
    </source>
</evidence>
<evidence type="ECO:0000256" key="12">
    <source>
        <dbReference type="SAM" id="MobiDB-lite"/>
    </source>
</evidence>
<evidence type="ECO:0000259" key="14">
    <source>
        <dbReference type="Pfam" id="PF11597"/>
    </source>
</evidence>
<evidence type="ECO:0000259" key="15">
    <source>
        <dbReference type="Pfam" id="PF18296"/>
    </source>
</evidence>
<comment type="subunit">
    <text evidence="11">Component of the SRB8-11 complex, which itself associates with the Mediator complex.</text>
</comment>
<dbReference type="InterPro" id="IPR009401">
    <property type="entry name" value="Med13_C"/>
</dbReference>
<feature type="compositionally biased region" description="Polar residues" evidence="12">
    <location>
        <begin position="113"/>
        <end position="127"/>
    </location>
</feature>
<keyword evidence="5 11" id="KW-0805">Transcription regulation</keyword>
<evidence type="ECO:0000256" key="10">
    <source>
        <dbReference type="ARBA" id="ARBA00032008"/>
    </source>
</evidence>
<dbReference type="GO" id="GO:0003713">
    <property type="term" value="F:transcription coactivator activity"/>
    <property type="evidence" value="ECO:0007669"/>
    <property type="project" value="TreeGrafter"/>
</dbReference>
<dbReference type="GeneID" id="36290758"/>
<evidence type="ECO:0000256" key="3">
    <source>
        <dbReference type="ARBA" id="ARBA00019618"/>
    </source>
</evidence>
<protein>
    <recommendedName>
        <fullName evidence="3 11">Mediator of RNA polymerase II transcription subunit 13</fullName>
    </recommendedName>
    <alternativeName>
        <fullName evidence="10 11">Mediator complex subunit 13</fullName>
    </alternativeName>
</protein>
<evidence type="ECO:0000256" key="7">
    <source>
        <dbReference type="ARBA" id="ARBA00023163"/>
    </source>
</evidence>
<feature type="region of interest" description="Disordered" evidence="12">
    <location>
        <begin position="791"/>
        <end position="845"/>
    </location>
</feature>
<keyword evidence="4 11" id="KW-0678">Repressor</keyword>
<name>A0A176ZZS0_9PEZI</name>
<evidence type="ECO:0000259" key="13">
    <source>
        <dbReference type="Pfam" id="PF06333"/>
    </source>
</evidence>
<organism evidence="16">
    <name type="scientific">Pseudogymnoascus destructans</name>
    <dbReference type="NCBI Taxonomy" id="655981"/>
    <lineage>
        <taxon>Eukaryota</taxon>
        <taxon>Fungi</taxon>
        <taxon>Dikarya</taxon>
        <taxon>Ascomycota</taxon>
        <taxon>Pezizomycotina</taxon>
        <taxon>Leotiomycetes</taxon>
        <taxon>Thelebolales</taxon>
        <taxon>Thelebolaceae</taxon>
        <taxon>Pseudogymnoascus</taxon>
    </lineage>
</organism>
<dbReference type="EMBL" id="KV441408">
    <property type="protein sequence ID" value="OAF55519.1"/>
    <property type="molecule type" value="Genomic_DNA"/>
</dbReference>
<evidence type="ECO:0000256" key="4">
    <source>
        <dbReference type="ARBA" id="ARBA00022491"/>
    </source>
</evidence>
<dbReference type="eggNOG" id="ENOG502QQJC">
    <property type="taxonomic scope" value="Eukaryota"/>
</dbReference>
<feature type="region of interest" description="Disordered" evidence="12">
    <location>
        <begin position="979"/>
        <end position="1013"/>
    </location>
</feature>
<sequence length="1537" mass="167330">MDIGDYGTNVVCTYELNSIAYSYFECPSEETSVSTGLYKLVAELQQVGILAAKDNKKAGLWIFETGDNAEPASSPSGGAQLSSRASNLGIDLTLKHSGSYDSNALLESWKSLSKPPTNTISSPSTDSGEPLSQKESFEKHFRAAQAAIMNKEASVNNSLIGLNNDDGTLNPTLKDRARQFQLLAQSRLRLHIHDYFLTAVFLSLGYALCLDHGYIPLSSRTLVVPKSNLGTTGPQTTTQSNNGNGDDRLQLVTLSSDYTGSKVLVIKATLTTSTSYIGCDLPRFVKHEDVPIPANATLILGPGGSTGNFKGLANNGFQSTVSKYATGSDETQHSGNEGQSSMSHRLRSRCLEWLVGKGINKERLENSAWFMVGLYLNQLTNNPRQGLSEERVLIPWPSFLCFRQTDNTLSANDAFGTLSTYDPLGFAQTWYAGQQDREATIIRRKKERDAAEAVAKVQADSEAQDLHSLYSPLALRRSSVAGLVYPTPPDGVQHTVGATPTFDEAVSTPGQQGLPLSTDASNSLVTKTEADSNGPLDIASHTDFDFQDTSNGNLFGDAGDDLFGEENDITDADFSFFDEPDIFQGNQDVDMPGQDNTAGVVENELTLSPKDDLNMGDVPEMADVHMGNTDESPVEESLPPDLPSDTNPARQIEIKTEPSLEGPETSTDEPSPPLKPEYVFGRLSTFDVFSKPLLTKPQEDTSAIVLDPAGSFGGVDFKALFASLHQKYGSHGRFIYPPPKVLPNTLRAKFPTTDYFNRRRRRKLAGKSSIVGGVHTGTDHRFLVPGQAITFEQPAQRGSRSPSPSSDQDDSSDEMDGSFTHNSSSLKRRHQVEDNSESNDDEEITSSFQELQVNQADETNNATLDTVYPFALDSDFTRWSAAMFLAWPNPWANEYTLTDAEYIAAAQILGDQAISYTLRYPNDGNRHCGSLEGNIKATYTPDLIRQDVVLAAKKYFKGANPQTLSNFLDMQGVPRQLAGINRLPPRPIPSSQGSQGSQGSSPAKPNPIFPLPSPHLQLRRSDSRLSVLPSALPFWDVLGLAPRGNGKHVTSLCVFPKAVGMAESADLFLENIRSAYETRRLGSHERLNTEGSVNGLLPIELGGQATRFASDQGLSVIREALFQVANLLASSSADSTNFVVYFVYDPESPDILVPICSAFHSMFEVYKTAMAGKTVSNELVLQLVPLNFVSARTHLVVLPPTDYTRLAMEVYDRCFDFQAGVASPSVAIEPPLPRTIDFKLTANPSASLLQENSCLQIAYAQSIDYRWITAAWSDNTGSDQMTASYCLGRQDAPLTRQFSDIAHEIWETTLDIIASKKVHWRVIIAKCGIMEAQDVRFWKGLSETERNAQISLTLLSVDTQPALQLLPPGLSIPASTLAAQSTFYTTPVSTPQPASILSPDQSGCTPTATPTDGTGELKIEPDATLIDLTNQSYGAVLAHRVNNSNSPLEVRPTAISGYLIKRTGASSSDVPAVMEVNIVWTDINPRLAENPLKEILAWYSGLATLAKARGIVDPVKDTRPWHIAAAEKAVRLLYLLM</sequence>
<evidence type="ECO:0000256" key="11">
    <source>
        <dbReference type="RuleBase" id="RU364134"/>
    </source>
</evidence>
<feature type="compositionally biased region" description="Low complexity" evidence="12">
    <location>
        <begin position="990"/>
        <end position="1001"/>
    </location>
</feature>
<dbReference type="Pfam" id="PF06333">
    <property type="entry name" value="Med13_C"/>
    <property type="match status" value="1"/>
</dbReference>
<feature type="domain" description="MID" evidence="15">
    <location>
        <begin position="1047"/>
        <end position="1214"/>
    </location>
</feature>
<evidence type="ECO:0000256" key="6">
    <source>
        <dbReference type="ARBA" id="ARBA00023159"/>
    </source>
</evidence>
<evidence type="ECO:0000256" key="1">
    <source>
        <dbReference type="ARBA" id="ARBA00004123"/>
    </source>
</evidence>
<comment type="similarity">
    <text evidence="2 11">Belongs to the Mediator complex subunit 13 family.</text>
</comment>
<dbReference type="Proteomes" id="UP000077154">
    <property type="component" value="Unassembled WGS sequence"/>
</dbReference>
<dbReference type="RefSeq" id="XP_024320819.1">
    <property type="nucleotide sequence ID" value="XM_024471280.1"/>
</dbReference>
<proteinExistence type="inferred from homology"/>
<feature type="region of interest" description="Disordered" evidence="12">
    <location>
        <begin position="609"/>
        <end position="676"/>
    </location>
</feature>
<feature type="region of interest" description="Disordered" evidence="12">
    <location>
        <begin position="1390"/>
        <end position="1415"/>
    </location>
</feature>
<feature type="domain" description="Mediator complex subunit Med13 C-terminal" evidence="13">
    <location>
        <begin position="1223"/>
        <end position="1526"/>
    </location>
</feature>
<keyword evidence="8 11" id="KW-0539">Nucleus</keyword>
<feature type="domain" description="Mediator complex subunit Med13 N-terminal" evidence="14">
    <location>
        <begin position="8"/>
        <end position="405"/>
    </location>
</feature>
<dbReference type="PANTHER" id="PTHR48249">
    <property type="entry name" value="MEDIATOR OF RNA POLYMERASE II TRANSCRIPTION SUBUNIT 13"/>
    <property type="match status" value="1"/>
</dbReference>
<accession>A0A176ZZS0</accession>